<organism evidence="1 2">
    <name type="scientific">Streptacidiphilus cavernicola</name>
    <dbReference type="NCBI Taxonomy" id="3342716"/>
    <lineage>
        <taxon>Bacteria</taxon>
        <taxon>Bacillati</taxon>
        <taxon>Actinomycetota</taxon>
        <taxon>Actinomycetes</taxon>
        <taxon>Kitasatosporales</taxon>
        <taxon>Streptomycetaceae</taxon>
        <taxon>Streptacidiphilus</taxon>
    </lineage>
</organism>
<accession>A0ABV6VYT6</accession>
<gene>
    <name evidence="1" type="ORF">ACEZDE_18765</name>
</gene>
<proteinExistence type="predicted"/>
<protein>
    <submittedName>
        <fullName evidence="1">Uncharacterized protein</fullName>
    </submittedName>
</protein>
<dbReference type="RefSeq" id="WP_380537453.1">
    <property type="nucleotide sequence ID" value="NZ_JBHFAB010000013.1"/>
</dbReference>
<comment type="caution">
    <text evidence="1">The sequence shown here is derived from an EMBL/GenBank/DDBJ whole genome shotgun (WGS) entry which is preliminary data.</text>
</comment>
<reference evidence="1 2" key="1">
    <citation type="submission" date="2024-09" db="EMBL/GenBank/DDBJ databases">
        <authorList>
            <person name="Lee S.D."/>
        </authorList>
    </citation>
    <scope>NUCLEOTIDE SEQUENCE [LARGE SCALE GENOMIC DNA]</scope>
    <source>
        <strain evidence="1 2">N8-3</strain>
    </source>
</reference>
<dbReference type="Proteomes" id="UP001592531">
    <property type="component" value="Unassembled WGS sequence"/>
</dbReference>
<name>A0ABV6VYT6_9ACTN</name>
<dbReference type="EMBL" id="JBHFAB010000013">
    <property type="protein sequence ID" value="MFC1418657.1"/>
    <property type="molecule type" value="Genomic_DNA"/>
</dbReference>
<evidence type="ECO:0000313" key="1">
    <source>
        <dbReference type="EMBL" id="MFC1418657.1"/>
    </source>
</evidence>
<sequence>MSFRPCAVVDFTGTTAAAALRKAARWCESEPEARVKMTGWMNVPGVTFDDWQYQLSLGVSYPDENGEYVE</sequence>
<keyword evidence="2" id="KW-1185">Reference proteome</keyword>
<evidence type="ECO:0000313" key="2">
    <source>
        <dbReference type="Proteomes" id="UP001592531"/>
    </source>
</evidence>